<gene>
    <name evidence="2" type="ORF">K7862_18410</name>
</gene>
<evidence type="ECO:0000256" key="1">
    <source>
        <dbReference type="SAM" id="MobiDB-lite"/>
    </source>
</evidence>
<name>A0ABS7Q8X0_9ACTN</name>
<evidence type="ECO:0000313" key="3">
    <source>
        <dbReference type="Proteomes" id="UP000778578"/>
    </source>
</evidence>
<feature type="region of interest" description="Disordered" evidence="1">
    <location>
        <begin position="30"/>
        <end position="77"/>
    </location>
</feature>
<accession>A0ABS7Q8X0</accession>
<sequence length="77" mass="8144">MTDDVVCRLDRASAEDVYEVLRLLSEHNAAGAPIPESPADAEEWLSRVSGSRMTRSAGGQGDLSAAAASSEVSHDDR</sequence>
<proteinExistence type="predicted"/>
<evidence type="ECO:0008006" key="4">
    <source>
        <dbReference type="Google" id="ProtNLM"/>
    </source>
</evidence>
<reference evidence="2 3" key="1">
    <citation type="submission" date="2021-08" db="EMBL/GenBank/DDBJ databases">
        <title>WGS of actinomycetes from Thailand.</title>
        <authorList>
            <person name="Thawai C."/>
        </authorList>
    </citation>
    <scope>NUCLEOTIDE SEQUENCE [LARGE SCALE GENOMIC DNA]</scope>
    <source>
        <strain evidence="2 3">PLK6-54</strain>
    </source>
</reference>
<protein>
    <recommendedName>
        <fullName evidence="4">GNAT family N-acetyltransferase</fullName>
    </recommendedName>
</protein>
<organism evidence="2 3">
    <name type="scientific">Actinacidiphila acidipaludis</name>
    <dbReference type="NCBI Taxonomy" id="2873382"/>
    <lineage>
        <taxon>Bacteria</taxon>
        <taxon>Bacillati</taxon>
        <taxon>Actinomycetota</taxon>
        <taxon>Actinomycetes</taxon>
        <taxon>Kitasatosporales</taxon>
        <taxon>Streptomycetaceae</taxon>
        <taxon>Actinacidiphila</taxon>
    </lineage>
</organism>
<evidence type="ECO:0000313" key="2">
    <source>
        <dbReference type="EMBL" id="MBY8879596.1"/>
    </source>
</evidence>
<dbReference type="EMBL" id="JAINZZ010000021">
    <property type="protein sequence ID" value="MBY8879596.1"/>
    <property type="molecule type" value="Genomic_DNA"/>
</dbReference>
<comment type="caution">
    <text evidence="2">The sequence shown here is derived from an EMBL/GenBank/DDBJ whole genome shotgun (WGS) entry which is preliminary data.</text>
</comment>
<keyword evidence="3" id="KW-1185">Reference proteome</keyword>
<dbReference type="RefSeq" id="WP_222963768.1">
    <property type="nucleotide sequence ID" value="NZ_JAINZZ010000021.1"/>
</dbReference>
<dbReference type="Proteomes" id="UP000778578">
    <property type="component" value="Unassembled WGS sequence"/>
</dbReference>